<dbReference type="InterPro" id="IPR010982">
    <property type="entry name" value="Lambda_DNA-bd_dom_sf"/>
</dbReference>
<sequence>MVVVNAESGTRSATSLRRERRQWSADLRAFGSTWVEIADVFADRYGLNPRVAFRLAHGWSQREAAEHWNRLWPADLKTFKNFSYWEQWPATTGYAPSLDVLARLAELYQCSVSDLVTDLADFRGADSAQAVGGNLAGLWLSRYSYYSSGRDEELHGEHTVRLRQAGGRIFGNNDASERESRLTLDLSLSAAIATGTWTERTSPAGYYRGAVYHGTIQLVVSPQGRSMAGRWLGFNKEFEVNTGEWRLEWLDD</sequence>
<dbReference type="Proteomes" id="UP001500393">
    <property type="component" value="Unassembled WGS sequence"/>
</dbReference>
<accession>A0ABN2DRA1</accession>
<dbReference type="EMBL" id="BAAAOS010000028">
    <property type="protein sequence ID" value="GAA1584112.1"/>
    <property type="molecule type" value="Genomic_DNA"/>
</dbReference>
<keyword evidence="3" id="KW-1185">Reference proteome</keyword>
<dbReference type="Gene3D" id="1.10.260.40">
    <property type="entry name" value="lambda repressor-like DNA-binding domains"/>
    <property type="match status" value="1"/>
</dbReference>
<proteinExistence type="predicted"/>
<name>A0ABN2DRA1_9ACTN</name>
<reference evidence="2 3" key="1">
    <citation type="journal article" date="2019" name="Int. J. Syst. Evol. Microbiol.">
        <title>The Global Catalogue of Microorganisms (GCM) 10K type strain sequencing project: providing services to taxonomists for standard genome sequencing and annotation.</title>
        <authorList>
            <consortium name="The Broad Institute Genomics Platform"/>
            <consortium name="The Broad Institute Genome Sequencing Center for Infectious Disease"/>
            <person name="Wu L."/>
            <person name="Ma J."/>
        </authorList>
    </citation>
    <scope>NUCLEOTIDE SEQUENCE [LARGE SCALE GENOMIC DNA]</scope>
    <source>
        <strain evidence="2 3">JCM 14969</strain>
    </source>
</reference>
<comment type="caution">
    <text evidence="2">The sequence shown here is derived from an EMBL/GenBank/DDBJ whole genome shotgun (WGS) entry which is preliminary data.</text>
</comment>
<evidence type="ECO:0000313" key="2">
    <source>
        <dbReference type="EMBL" id="GAA1584112.1"/>
    </source>
</evidence>
<dbReference type="PROSITE" id="PS50943">
    <property type="entry name" value="HTH_CROC1"/>
    <property type="match status" value="1"/>
</dbReference>
<feature type="domain" description="HTH cro/C1-type" evidence="1">
    <location>
        <begin position="96"/>
        <end position="115"/>
    </location>
</feature>
<dbReference type="CDD" id="cd00093">
    <property type="entry name" value="HTH_XRE"/>
    <property type="match status" value="1"/>
</dbReference>
<evidence type="ECO:0000259" key="1">
    <source>
        <dbReference type="PROSITE" id="PS50943"/>
    </source>
</evidence>
<gene>
    <name evidence="2" type="ORF">GCM10009789_42280</name>
</gene>
<protein>
    <recommendedName>
        <fullName evidence="1">HTH cro/C1-type domain-containing protein</fullName>
    </recommendedName>
</protein>
<organism evidence="2 3">
    <name type="scientific">Kribbella sancticallisti</name>
    <dbReference type="NCBI Taxonomy" id="460087"/>
    <lineage>
        <taxon>Bacteria</taxon>
        <taxon>Bacillati</taxon>
        <taxon>Actinomycetota</taxon>
        <taxon>Actinomycetes</taxon>
        <taxon>Propionibacteriales</taxon>
        <taxon>Kribbellaceae</taxon>
        <taxon>Kribbella</taxon>
    </lineage>
</organism>
<evidence type="ECO:0000313" key="3">
    <source>
        <dbReference type="Proteomes" id="UP001500393"/>
    </source>
</evidence>
<dbReference type="InterPro" id="IPR001387">
    <property type="entry name" value="Cro/C1-type_HTH"/>
</dbReference>